<dbReference type="GO" id="GO:0046061">
    <property type="term" value="P:dATP catabolic process"/>
    <property type="evidence" value="ECO:0007669"/>
    <property type="project" value="TreeGrafter"/>
</dbReference>
<dbReference type="GO" id="GO:0046081">
    <property type="term" value="P:dUTP catabolic process"/>
    <property type="evidence" value="ECO:0007669"/>
    <property type="project" value="TreeGrafter"/>
</dbReference>
<dbReference type="GO" id="GO:0006950">
    <property type="term" value="P:response to stress"/>
    <property type="evidence" value="ECO:0007669"/>
    <property type="project" value="UniProtKB-ARBA"/>
</dbReference>
<dbReference type="RefSeq" id="WP_110612302.1">
    <property type="nucleotide sequence ID" value="NZ_PDOD01000007.1"/>
</dbReference>
<dbReference type="InterPro" id="IPR035013">
    <property type="entry name" value="YabN_N"/>
</dbReference>
<dbReference type="InterPro" id="IPR004518">
    <property type="entry name" value="MazG-like_dom"/>
</dbReference>
<feature type="domain" description="NTP pyrophosphohydrolase MazG-like" evidence="2">
    <location>
        <begin position="398"/>
        <end position="457"/>
    </location>
</feature>
<dbReference type="PIRSF" id="PIRSF002845">
    <property type="entry name" value="Ttrprl_mtas_MazG"/>
    <property type="match status" value="1"/>
</dbReference>
<feature type="domain" description="NTP pyrophosphohydrolase MazG-like" evidence="2">
    <location>
        <begin position="255"/>
        <end position="328"/>
    </location>
</feature>
<dbReference type="EMBL" id="PDOD01000007">
    <property type="protein sequence ID" value="PYZ91552.1"/>
    <property type="molecule type" value="Genomic_DNA"/>
</dbReference>
<dbReference type="GO" id="GO:0008168">
    <property type="term" value="F:methyltransferase activity"/>
    <property type="evidence" value="ECO:0007669"/>
    <property type="project" value="InterPro"/>
</dbReference>
<dbReference type="InterPro" id="IPR048011">
    <property type="entry name" value="NTP-PPase_MazG-like_C"/>
</dbReference>
<dbReference type="GO" id="GO:0046047">
    <property type="term" value="P:TTP catabolic process"/>
    <property type="evidence" value="ECO:0007669"/>
    <property type="project" value="TreeGrafter"/>
</dbReference>
<dbReference type="SUPFAM" id="SSF53790">
    <property type="entry name" value="Tetrapyrrole methylase"/>
    <property type="match status" value="1"/>
</dbReference>
<dbReference type="NCBIfam" id="NF007113">
    <property type="entry name" value="PRK09562.1"/>
    <property type="match status" value="1"/>
</dbReference>
<comment type="caution">
    <text evidence="3">The sequence shown here is derived from an EMBL/GenBank/DDBJ whole genome shotgun (WGS) entry which is preliminary data.</text>
</comment>
<dbReference type="FunFam" id="1.10.287.1080:FF:000001">
    <property type="entry name" value="Nucleoside triphosphate pyrophosphohydrolase"/>
    <property type="match status" value="1"/>
</dbReference>
<dbReference type="OrthoDB" id="9808939at2"/>
<protein>
    <submittedName>
        <fullName evidence="3">Nucleoside triphosphate pyrophosphohydrolase</fullName>
    </submittedName>
</protein>
<dbReference type="CDD" id="cd11529">
    <property type="entry name" value="NTP-PPase_MazG_Cterm"/>
    <property type="match status" value="1"/>
</dbReference>
<keyword evidence="4" id="KW-1185">Reference proteome</keyword>
<organism evidence="3 4">
    <name type="scientific">Salipaludibacillus keqinensis</name>
    <dbReference type="NCBI Taxonomy" id="2045207"/>
    <lineage>
        <taxon>Bacteria</taxon>
        <taxon>Bacillati</taxon>
        <taxon>Bacillota</taxon>
        <taxon>Bacilli</taxon>
        <taxon>Bacillales</taxon>
        <taxon>Bacillaceae</taxon>
    </lineage>
</organism>
<sequence length="501" mass="56897">MNKTIRILGLGAGDLAQMPLGVYRALLNGGQEIFVRTEGHPVIEELKKEGVVFHSFDHVYEAHDKFEDVYEQIVTELLRQVDSKQSIIYVVPGHPMVAEATVQSLLKLKGEVNIELEGGQSFLDAMFGALEIDPIEGFQLVDGLTVKPEELVLTQHVIIGQVYDQLSASKVKLMLMERLPADYEVAVVTAAGSKQQSIVHIPLYDLDRVTSLSNLTAVYLPPVKQETILYRDFTKLRQVIKVLRGPNGCPWDKKQTHESLKRYLVEETYELLEAIDEEDDEHLVEELGDVLLQVLLHAQIGEDNGYFNMEDVIERITEKMVRRHPHVFGDTTADSTEEVLSNWEDIKKQEKIDAGRNDEGNFSILDGIPASLPNLLKAYKLQKKAAKVGFDWGEEAPMWKKLEEELAEWVHEIKEGSYKAAVEEFGDVLFAFVNLARFHKIDPEEALRQTNGKFSRRFRFIEQEIDKQGEVLDEQSLEQLDALWEKAKQQEEKGGNGDATR</sequence>
<dbReference type="Pfam" id="PF03819">
    <property type="entry name" value="MazG"/>
    <property type="match status" value="2"/>
</dbReference>
<feature type="domain" description="Tetrapyrrole methylase" evidence="1">
    <location>
        <begin position="7"/>
        <end position="206"/>
    </location>
</feature>
<dbReference type="GO" id="GO:0006203">
    <property type="term" value="P:dGTP catabolic process"/>
    <property type="evidence" value="ECO:0007669"/>
    <property type="project" value="TreeGrafter"/>
</dbReference>
<dbReference type="InterPro" id="IPR000878">
    <property type="entry name" value="4pyrrol_Mease"/>
</dbReference>
<dbReference type="InterPro" id="IPR048015">
    <property type="entry name" value="NTP-PPase_MazG-like_N"/>
</dbReference>
<dbReference type="Pfam" id="PF00590">
    <property type="entry name" value="TP_methylase"/>
    <property type="match status" value="1"/>
</dbReference>
<dbReference type="GO" id="GO:0046076">
    <property type="term" value="P:dTTP catabolic process"/>
    <property type="evidence" value="ECO:0007669"/>
    <property type="project" value="TreeGrafter"/>
</dbReference>
<name>A0A323T4I1_9BACI</name>
<dbReference type="InterPro" id="IPR035996">
    <property type="entry name" value="4pyrrol_Methylase_sf"/>
</dbReference>
<gene>
    <name evidence="3" type="ORF">CR194_19685</name>
</gene>
<dbReference type="SUPFAM" id="SSF101386">
    <property type="entry name" value="all-alpha NTP pyrophosphatases"/>
    <property type="match status" value="2"/>
</dbReference>
<evidence type="ECO:0000259" key="2">
    <source>
        <dbReference type="Pfam" id="PF03819"/>
    </source>
</evidence>
<dbReference type="InterPro" id="IPR011551">
    <property type="entry name" value="NTP_PyrPHydrolase_MazG"/>
</dbReference>
<dbReference type="GO" id="GO:0047429">
    <property type="term" value="F:nucleoside triphosphate diphosphatase activity"/>
    <property type="evidence" value="ECO:0007669"/>
    <property type="project" value="InterPro"/>
</dbReference>
<dbReference type="CDD" id="cd11528">
    <property type="entry name" value="NTP-PPase_MazG_Nterm"/>
    <property type="match status" value="1"/>
</dbReference>
<dbReference type="PANTHER" id="PTHR30522:SF0">
    <property type="entry name" value="NUCLEOSIDE TRIPHOSPHATE PYROPHOSPHOHYDROLASE"/>
    <property type="match status" value="1"/>
</dbReference>
<evidence type="ECO:0000313" key="4">
    <source>
        <dbReference type="Proteomes" id="UP000248214"/>
    </source>
</evidence>
<dbReference type="CDD" id="cd11723">
    <property type="entry name" value="YabN_N_like"/>
    <property type="match status" value="1"/>
</dbReference>
<accession>A0A323T4I1</accession>
<proteinExistence type="predicted"/>
<evidence type="ECO:0000259" key="1">
    <source>
        <dbReference type="Pfam" id="PF00590"/>
    </source>
</evidence>
<dbReference type="InterPro" id="IPR024180">
    <property type="entry name" value="Tetrapyrrole_Mease/MazG_pred"/>
</dbReference>
<dbReference type="PANTHER" id="PTHR30522">
    <property type="entry name" value="NUCLEOSIDE TRIPHOSPHATE PYROPHOSPHOHYDROLASE"/>
    <property type="match status" value="1"/>
</dbReference>
<keyword evidence="3" id="KW-0378">Hydrolase</keyword>
<dbReference type="GO" id="GO:0046052">
    <property type="term" value="P:UTP catabolic process"/>
    <property type="evidence" value="ECO:0007669"/>
    <property type="project" value="TreeGrafter"/>
</dbReference>
<dbReference type="NCBIfam" id="TIGR00444">
    <property type="entry name" value="mazG"/>
    <property type="match status" value="1"/>
</dbReference>
<evidence type="ECO:0000313" key="3">
    <source>
        <dbReference type="EMBL" id="PYZ91552.1"/>
    </source>
</evidence>
<dbReference type="AlphaFoldDB" id="A0A323T4I1"/>
<dbReference type="InterPro" id="IPR014777">
    <property type="entry name" value="4pyrrole_Mease_sub1"/>
</dbReference>
<dbReference type="FunFam" id="1.10.287.1080:FF:000003">
    <property type="entry name" value="Nucleoside triphosphate pyrophosphohydrolase"/>
    <property type="match status" value="1"/>
</dbReference>
<dbReference type="Proteomes" id="UP000248214">
    <property type="component" value="Unassembled WGS sequence"/>
</dbReference>
<dbReference type="Gene3D" id="1.10.287.1080">
    <property type="entry name" value="MazG-like"/>
    <property type="match status" value="2"/>
</dbReference>
<reference evidence="3 4" key="1">
    <citation type="submission" date="2017-10" db="EMBL/GenBank/DDBJ databases">
        <title>Bacillus sp. nov., a halophilic bacterium isolated from a Keqin Lake.</title>
        <authorList>
            <person name="Wang H."/>
        </authorList>
    </citation>
    <scope>NUCLEOTIDE SEQUENCE [LARGE SCALE GENOMIC DNA]</scope>
    <source>
        <strain evidence="3 4">KQ-12</strain>
    </source>
</reference>
<dbReference type="Gene3D" id="3.40.1010.10">
    <property type="entry name" value="Cobalt-precorrin-4 Transmethylase, Domain 1"/>
    <property type="match status" value="1"/>
</dbReference>